<dbReference type="PANTHER" id="PTHR48069">
    <property type="entry name" value="DIHYDROFOLATE REDUCTASE"/>
    <property type="match status" value="1"/>
</dbReference>
<keyword evidence="5 8" id="KW-0521">NADP</keyword>
<evidence type="ECO:0000256" key="8">
    <source>
        <dbReference type="PIRNR" id="PIRNR000194"/>
    </source>
</evidence>
<comment type="catalytic activity">
    <reaction evidence="8">
        <text>(6S)-5,6,7,8-tetrahydrofolate + NADP(+) = 7,8-dihydrofolate + NADPH + H(+)</text>
        <dbReference type="Rhea" id="RHEA:15009"/>
        <dbReference type="ChEBI" id="CHEBI:15378"/>
        <dbReference type="ChEBI" id="CHEBI:57451"/>
        <dbReference type="ChEBI" id="CHEBI:57453"/>
        <dbReference type="ChEBI" id="CHEBI:57783"/>
        <dbReference type="ChEBI" id="CHEBI:58349"/>
        <dbReference type="EC" id="1.5.1.3"/>
    </reaction>
</comment>
<comment type="similarity">
    <text evidence="2 8">Belongs to the dihydrofolate reductase family.</text>
</comment>
<evidence type="ECO:0000256" key="3">
    <source>
        <dbReference type="ARBA" id="ARBA00012856"/>
    </source>
</evidence>
<dbReference type="InterPro" id="IPR012259">
    <property type="entry name" value="DHFR"/>
</dbReference>
<protein>
    <recommendedName>
        <fullName evidence="3 8">Dihydrofolate reductase</fullName>
        <ecNumber evidence="3 8">1.5.1.3</ecNumber>
    </recommendedName>
</protein>
<dbReference type="OrthoDB" id="9804315at2"/>
<keyword evidence="6 8" id="KW-0560">Oxidoreductase</keyword>
<evidence type="ECO:0000256" key="7">
    <source>
        <dbReference type="ARBA" id="ARBA00025067"/>
    </source>
</evidence>
<reference evidence="10 11" key="1">
    <citation type="submission" date="2019-05" db="EMBL/GenBank/DDBJ databases">
        <title>Arcobacter sp. nov., isolated from sea sediment.</title>
        <authorList>
            <person name="Kim W."/>
        </authorList>
    </citation>
    <scope>NUCLEOTIDE SEQUENCE [LARGE SCALE GENOMIC DNA]</scope>
    <source>
        <strain evidence="10 11">CAU 1517</strain>
    </source>
</reference>
<dbReference type="GO" id="GO:0046655">
    <property type="term" value="P:folic acid metabolic process"/>
    <property type="evidence" value="ECO:0007669"/>
    <property type="project" value="TreeGrafter"/>
</dbReference>
<dbReference type="PROSITE" id="PS51330">
    <property type="entry name" value="DHFR_2"/>
    <property type="match status" value="1"/>
</dbReference>
<comment type="function">
    <text evidence="7 8">Key enzyme in folate metabolism. Catalyzes an essential reaction for de novo glycine and purine synthesis, and for DNA precursor synthesis.</text>
</comment>
<dbReference type="AlphaFoldDB" id="A0A5R8Y0Y2"/>
<dbReference type="InterPro" id="IPR001796">
    <property type="entry name" value="DHFR_dom"/>
</dbReference>
<dbReference type="RefSeq" id="WP_138152257.1">
    <property type="nucleotide sequence ID" value="NZ_VANU01000003.1"/>
</dbReference>
<feature type="domain" description="DHFR" evidence="9">
    <location>
        <begin position="2"/>
        <end position="178"/>
    </location>
</feature>
<dbReference type="Gene3D" id="3.40.430.10">
    <property type="entry name" value="Dihydrofolate Reductase, subunit A"/>
    <property type="match status" value="1"/>
</dbReference>
<dbReference type="PANTHER" id="PTHR48069:SF3">
    <property type="entry name" value="DIHYDROFOLATE REDUCTASE"/>
    <property type="match status" value="1"/>
</dbReference>
<dbReference type="GO" id="GO:0004146">
    <property type="term" value="F:dihydrofolate reductase activity"/>
    <property type="evidence" value="ECO:0007669"/>
    <property type="project" value="UniProtKB-EC"/>
</dbReference>
<dbReference type="Pfam" id="PF00186">
    <property type="entry name" value="DHFR_1"/>
    <property type="match status" value="1"/>
</dbReference>
<dbReference type="GO" id="GO:0046452">
    <property type="term" value="P:dihydrofolate metabolic process"/>
    <property type="evidence" value="ECO:0007669"/>
    <property type="project" value="TreeGrafter"/>
</dbReference>
<dbReference type="UniPathway" id="UPA00077">
    <property type="reaction ID" value="UER00158"/>
</dbReference>
<evidence type="ECO:0000256" key="2">
    <source>
        <dbReference type="ARBA" id="ARBA00009539"/>
    </source>
</evidence>
<proteinExistence type="inferred from homology"/>
<comment type="caution">
    <text evidence="10">The sequence shown here is derived from an EMBL/GenBank/DDBJ whole genome shotgun (WGS) entry which is preliminary data.</text>
</comment>
<evidence type="ECO:0000256" key="1">
    <source>
        <dbReference type="ARBA" id="ARBA00004903"/>
    </source>
</evidence>
<keyword evidence="4 8" id="KW-0554">One-carbon metabolism</keyword>
<dbReference type="Proteomes" id="UP000308901">
    <property type="component" value="Unassembled WGS sequence"/>
</dbReference>
<organism evidence="10 11">
    <name type="scientific">Arcobacter arenosus</name>
    <dbReference type="NCBI Taxonomy" id="2576037"/>
    <lineage>
        <taxon>Bacteria</taxon>
        <taxon>Pseudomonadati</taxon>
        <taxon>Campylobacterota</taxon>
        <taxon>Epsilonproteobacteria</taxon>
        <taxon>Campylobacterales</taxon>
        <taxon>Arcobacteraceae</taxon>
        <taxon>Arcobacter</taxon>
    </lineage>
</organism>
<dbReference type="EC" id="1.5.1.3" evidence="3 8"/>
<dbReference type="CDD" id="cd00209">
    <property type="entry name" value="DHFR"/>
    <property type="match status" value="1"/>
</dbReference>
<name>A0A5R8Y0Y2_9BACT</name>
<keyword evidence="11" id="KW-1185">Reference proteome</keyword>
<gene>
    <name evidence="10" type="ORF">FDK22_07255</name>
</gene>
<dbReference type="PIRSF" id="PIRSF000194">
    <property type="entry name" value="DHFR"/>
    <property type="match status" value="1"/>
</dbReference>
<evidence type="ECO:0000256" key="5">
    <source>
        <dbReference type="ARBA" id="ARBA00022857"/>
    </source>
</evidence>
<dbReference type="GO" id="GO:0050661">
    <property type="term" value="F:NADP binding"/>
    <property type="evidence" value="ECO:0007669"/>
    <property type="project" value="InterPro"/>
</dbReference>
<evidence type="ECO:0000313" key="11">
    <source>
        <dbReference type="Proteomes" id="UP000308901"/>
    </source>
</evidence>
<dbReference type="SUPFAM" id="SSF53597">
    <property type="entry name" value="Dihydrofolate reductase-like"/>
    <property type="match status" value="1"/>
</dbReference>
<evidence type="ECO:0000256" key="4">
    <source>
        <dbReference type="ARBA" id="ARBA00022563"/>
    </source>
</evidence>
<evidence type="ECO:0000259" key="9">
    <source>
        <dbReference type="PROSITE" id="PS51330"/>
    </source>
</evidence>
<sequence length="180" mass="20659">MKISMIVAYGKNWKIGINNQMPWHIPEDFKNFKAITSGHHILMGRKTFESILSISAKHSSSGVGKPLPNRTSLVLTRGEFKHDDVYTFSDVQEAFNFARANAEEELFIIGGANIYETLFPYVDKMYLSEVDYDGEADAYLKEIDFSTWDLTEQKDYDAILNEDGSVKTPAWKFKVWIKKD</sequence>
<dbReference type="PRINTS" id="PR00070">
    <property type="entry name" value="DHFR"/>
</dbReference>
<accession>A0A5R8Y0Y2</accession>
<dbReference type="InterPro" id="IPR024072">
    <property type="entry name" value="DHFR-like_dom_sf"/>
</dbReference>
<dbReference type="EMBL" id="VANU01000003">
    <property type="protein sequence ID" value="TLP38263.1"/>
    <property type="molecule type" value="Genomic_DNA"/>
</dbReference>
<dbReference type="GO" id="GO:0006730">
    <property type="term" value="P:one-carbon metabolic process"/>
    <property type="evidence" value="ECO:0007669"/>
    <property type="project" value="UniProtKB-KW"/>
</dbReference>
<evidence type="ECO:0000313" key="10">
    <source>
        <dbReference type="EMBL" id="TLP38263.1"/>
    </source>
</evidence>
<dbReference type="GO" id="GO:0046654">
    <property type="term" value="P:tetrahydrofolate biosynthetic process"/>
    <property type="evidence" value="ECO:0007669"/>
    <property type="project" value="UniProtKB-UniPathway"/>
</dbReference>
<dbReference type="GO" id="GO:0005829">
    <property type="term" value="C:cytosol"/>
    <property type="evidence" value="ECO:0007669"/>
    <property type="project" value="TreeGrafter"/>
</dbReference>
<evidence type="ECO:0000256" key="6">
    <source>
        <dbReference type="ARBA" id="ARBA00023002"/>
    </source>
</evidence>
<comment type="pathway">
    <text evidence="1 8">Cofactor biosynthesis; tetrahydrofolate biosynthesis; 5,6,7,8-tetrahydrofolate from 7,8-dihydrofolate: step 1/1.</text>
</comment>